<accession>A0AB34KDZ3</accession>
<feature type="domain" description="Sugar phosphate transporter" evidence="6">
    <location>
        <begin position="18"/>
        <end position="310"/>
    </location>
</feature>
<feature type="transmembrane region" description="Helical" evidence="5">
    <location>
        <begin position="263"/>
        <end position="284"/>
    </location>
</feature>
<feature type="transmembrane region" description="Helical" evidence="5">
    <location>
        <begin position="148"/>
        <end position="167"/>
    </location>
</feature>
<evidence type="ECO:0000256" key="5">
    <source>
        <dbReference type="SAM" id="Phobius"/>
    </source>
</evidence>
<evidence type="ECO:0000256" key="4">
    <source>
        <dbReference type="ARBA" id="ARBA00023136"/>
    </source>
</evidence>
<dbReference type="Pfam" id="PF03151">
    <property type="entry name" value="TPT"/>
    <property type="match status" value="1"/>
</dbReference>
<dbReference type="InterPro" id="IPR050186">
    <property type="entry name" value="TPT_transporter"/>
</dbReference>
<dbReference type="EMBL" id="JBGBPQ010000001">
    <property type="protein sequence ID" value="KAL1530799.1"/>
    <property type="molecule type" value="Genomic_DNA"/>
</dbReference>
<evidence type="ECO:0000256" key="3">
    <source>
        <dbReference type="ARBA" id="ARBA00022989"/>
    </source>
</evidence>
<comment type="caution">
    <text evidence="7">The sequence shown here is derived from an EMBL/GenBank/DDBJ whole genome shotgun (WGS) entry which is preliminary data.</text>
</comment>
<feature type="transmembrane region" description="Helical" evidence="5">
    <location>
        <begin position="125"/>
        <end position="142"/>
    </location>
</feature>
<feature type="transmembrane region" description="Helical" evidence="5">
    <location>
        <begin position="293"/>
        <end position="313"/>
    </location>
</feature>
<reference evidence="7 8" key="1">
    <citation type="journal article" date="2024" name="Science">
        <title>Giant polyketide synthase enzymes in the biosynthesis of giant marine polyether toxins.</title>
        <authorList>
            <person name="Fallon T.R."/>
            <person name="Shende V.V."/>
            <person name="Wierzbicki I.H."/>
            <person name="Pendleton A.L."/>
            <person name="Watervoot N.F."/>
            <person name="Auber R.P."/>
            <person name="Gonzalez D.J."/>
            <person name="Wisecaver J.H."/>
            <person name="Moore B.S."/>
        </authorList>
    </citation>
    <scope>NUCLEOTIDE SEQUENCE [LARGE SCALE GENOMIC DNA]</scope>
    <source>
        <strain evidence="7 8">12B1</strain>
    </source>
</reference>
<proteinExistence type="predicted"/>
<dbReference type="GO" id="GO:0016020">
    <property type="term" value="C:membrane"/>
    <property type="evidence" value="ECO:0007669"/>
    <property type="project" value="UniProtKB-SubCell"/>
</dbReference>
<evidence type="ECO:0000313" key="7">
    <source>
        <dbReference type="EMBL" id="KAL1530799.1"/>
    </source>
</evidence>
<name>A0AB34KDZ3_PRYPA</name>
<evidence type="ECO:0000256" key="2">
    <source>
        <dbReference type="ARBA" id="ARBA00022692"/>
    </source>
</evidence>
<keyword evidence="2 5" id="KW-0812">Transmembrane</keyword>
<dbReference type="AlphaFoldDB" id="A0AB34KDZ3"/>
<keyword evidence="8" id="KW-1185">Reference proteome</keyword>
<sequence length="360" mass="38620">MSDTLITTGYAVGNIASSVAIVLVNKQVFKGGFVFPMTLSAFHFVFTIAFYEILRHAGAFSRPSPDLPQREKFKIGLAGFASIGFMNLSLTYNSVGFYQITKLVLVPVTLIINALAYNTYTSTKIKLALLVLLAGVGVATVTDVQLRPLGLFFGSLAVLSTAVFQIWQGTKQKEFDVSAMQLQSSIALWQSVQSFTVAALVEFTCWSDTCTSPTAIGFFQSAVGSGAAAAHTVHVMKLVLVTCFLALMVNFCSFGLIGRTGPITFQVVGHAKTCLVLVGGYLFFPMPGTTQQLYHNIMGVSIAMIGVVLYGHIKHASGQNESDCFDCLCPGVVLSVIEPNYAKINPSEIERLKTSANAGS</sequence>
<dbReference type="InterPro" id="IPR004853">
    <property type="entry name" value="Sugar_P_trans_dom"/>
</dbReference>
<dbReference type="Proteomes" id="UP001515480">
    <property type="component" value="Unassembled WGS sequence"/>
</dbReference>
<evidence type="ECO:0000313" key="8">
    <source>
        <dbReference type="Proteomes" id="UP001515480"/>
    </source>
</evidence>
<keyword evidence="4 5" id="KW-0472">Membrane</keyword>
<keyword evidence="3 5" id="KW-1133">Transmembrane helix</keyword>
<evidence type="ECO:0000259" key="6">
    <source>
        <dbReference type="Pfam" id="PF03151"/>
    </source>
</evidence>
<feature type="transmembrane region" description="Helical" evidence="5">
    <location>
        <begin position="33"/>
        <end position="54"/>
    </location>
</feature>
<gene>
    <name evidence="7" type="ORF">AB1Y20_001695</name>
</gene>
<protein>
    <recommendedName>
        <fullName evidence="6">Sugar phosphate transporter domain-containing protein</fullName>
    </recommendedName>
</protein>
<feature type="transmembrane region" description="Helical" evidence="5">
    <location>
        <begin position="98"/>
        <end position="118"/>
    </location>
</feature>
<feature type="transmembrane region" description="Helical" evidence="5">
    <location>
        <begin position="238"/>
        <end position="257"/>
    </location>
</feature>
<comment type="subcellular location">
    <subcellularLocation>
        <location evidence="1">Membrane</location>
        <topology evidence="1">Multi-pass membrane protein</topology>
    </subcellularLocation>
</comment>
<organism evidence="7 8">
    <name type="scientific">Prymnesium parvum</name>
    <name type="common">Toxic golden alga</name>
    <dbReference type="NCBI Taxonomy" id="97485"/>
    <lineage>
        <taxon>Eukaryota</taxon>
        <taxon>Haptista</taxon>
        <taxon>Haptophyta</taxon>
        <taxon>Prymnesiophyceae</taxon>
        <taxon>Prymnesiales</taxon>
        <taxon>Prymnesiaceae</taxon>
        <taxon>Prymnesium</taxon>
    </lineage>
</organism>
<evidence type="ECO:0000256" key="1">
    <source>
        <dbReference type="ARBA" id="ARBA00004141"/>
    </source>
</evidence>
<dbReference type="PANTHER" id="PTHR11132">
    <property type="entry name" value="SOLUTE CARRIER FAMILY 35"/>
    <property type="match status" value="1"/>
</dbReference>